<name>A0ACD4NWM3_9HYPH</name>
<reference evidence="1" key="1">
    <citation type="submission" date="2022-11" db="EMBL/GenBank/DDBJ databases">
        <title>beta-Carotene-producing bacterium, Jeongeuplla avenae sp. nov., alleviates the salt stress of Arabidopsis seedlings.</title>
        <authorList>
            <person name="Jiang L."/>
            <person name="Lee J."/>
        </authorList>
    </citation>
    <scope>NUCLEOTIDE SEQUENCE</scope>
    <source>
        <strain evidence="1">DY_R2A_6</strain>
    </source>
</reference>
<dbReference type="Proteomes" id="UP001163223">
    <property type="component" value="Chromosome"/>
</dbReference>
<keyword evidence="2" id="KW-1185">Reference proteome</keyword>
<proteinExistence type="predicted"/>
<protein>
    <submittedName>
        <fullName evidence="1">Uncharacterized protein</fullName>
    </submittedName>
</protein>
<organism evidence="1 2">
    <name type="scientific">Antarcticirhabdus aurantiaca</name>
    <dbReference type="NCBI Taxonomy" id="2606717"/>
    <lineage>
        <taxon>Bacteria</taxon>
        <taxon>Pseudomonadati</taxon>
        <taxon>Pseudomonadota</taxon>
        <taxon>Alphaproteobacteria</taxon>
        <taxon>Hyphomicrobiales</taxon>
        <taxon>Aurantimonadaceae</taxon>
        <taxon>Antarcticirhabdus</taxon>
    </lineage>
</organism>
<evidence type="ECO:0000313" key="2">
    <source>
        <dbReference type="Proteomes" id="UP001163223"/>
    </source>
</evidence>
<accession>A0ACD4NWM3</accession>
<sequence length="58" mass="6648">MIDKEESMPGDRLRYVAAMLKELAQMLPPPRRSMLAYLVHMACLEAESELARRESSQP</sequence>
<dbReference type="EMBL" id="CP113520">
    <property type="protein sequence ID" value="WAJ31061.1"/>
    <property type="molecule type" value="Genomic_DNA"/>
</dbReference>
<evidence type="ECO:0000313" key="1">
    <source>
        <dbReference type="EMBL" id="WAJ31061.1"/>
    </source>
</evidence>
<gene>
    <name evidence="1" type="ORF">OXU80_13015</name>
</gene>